<feature type="compositionally biased region" description="Acidic residues" evidence="1">
    <location>
        <begin position="11"/>
        <end position="23"/>
    </location>
</feature>
<sequence>MEPPDLNVKLDEEEEEEEEEEEDTNLHHPAIVDDTINYQPSLDDIELRLKRFTETQESHQQALPPIRERMKGVIEAECTPVVAPPKKK</sequence>
<accession>A0A9W9D5E4</accession>
<evidence type="ECO:0000313" key="3">
    <source>
        <dbReference type="Proteomes" id="UP001140510"/>
    </source>
</evidence>
<gene>
    <name evidence="2" type="ORF">N0V91_007661</name>
</gene>
<dbReference type="AlphaFoldDB" id="A0A9W9D5E4"/>
<evidence type="ECO:0000256" key="1">
    <source>
        <dbReference type="SAM" id="MobiDB-lite"/>
    </source>
</evidence>
<evidence type="ECO:0000313" key="2">
    <source>
        <dbReference type="EMBL" id="KAJ4401762.1"/>
    </source>
</evidence>
<proteinExistence type="predicted"/>
<dbReference type="Proteomes" id="UP001140510">
    <property type="component" value="Unassembled WGS sequence"/>
</dbReference>
<keyword evidence="3" id="KW-1185">Reference proteome</keyword>
<comment type="caution">
    <text evidence="2">The sequence shown here is derived from an EMBL/GenBank/DDBJ whole genome shotgun (WGS) entry which is preliminary data.</text>
</comment>
<dbReference type="EMBL" id="JAPEVA010000069">
    <property type="protein sequence ID" value="KAJ4401762.1"/>
    <property type="molecule type" value="Genomic_DNA"/>
</dbReference>
<reference evidence="2" key="1">
    <citation type="submission" date="2022-10" db="EMBL/GenBank/DDBJ databases">
        <title>Tapping the CABI collections for fungal endophytes: first genome assemblies for Collariella, Neodidymelliopsis, Ascochyta clinopodiicola, Didymella pomorum, Didymosphaeria variabile, Neocosmospora piperis and Neocucurbitaria cava.</title>
        <authorList>
            <person name="Hill R."/>
        </authorList>
    </citation>
    <scope>NUCLEOTIDE SEQUENCE</scope>
    <source>
        <strain evidence="2">IMI 355091</strain>
    </source>
</reference>
<name>A0A9W9D5E4_9PLEO</name>
<protein>
    <submittedName>
        <fullName evidence="2">Uncharacterized protein</fullName>
    </submittedName>
</protein>
<organism evidence="2 3">
    <name type="scientific">Didymella pomorum</name>
    <dbReference type="NCBI Taxonomy" id="749634"/>
    <lineage>
        <taxon>Eukaryota</taxon>
        <taxon>Fungi</taxon>
        <taxon>Dikarya</taxon>
        <taxon>Ascomycota</taxon>
        <taxon>Pezizomycotina</taxon>
        <taxon>Dothideomycetes</taxon>
        <taxon>Pleosporomycetidae</taxon>
        <taxon>Pleosporales</taxon>
        <taxon>Pleosporineae</taxon>
        <taxon>Didymellaceae</taxon>
        <taxon>Didymella</taxon>
    </lineage>
</organism>
<feature type="region of interest" description="Disordered" evidence="1">
    <location>
        <begin position="1"/>
        <end position="27"/>
    </location>
</feature>